<dbReference type="EMBL" id="MTSE01000003">
    <property type="protein sequence ID" value="OUJ74757.1"/>
    <property type="molecule type" value="Genomic_DNA"/>
</dbReference>
<evidence type="ECO:0000259" key="1">
    <source>
        <dbReference type="SMART" id="SM00953"/>
    </source>
</evidence>
<feature type="domain" description="RES" evidence="1">
    <location>
        <begin position="14"/>
        <end position="138"/>
    </location>
</feature>
<dbReference type="SMART" id="SM00953">
    <property type="entry name" value="RES"/>
    <property type="match status" value="1"/>
</dbReference>
<accession>A0A243WGX2</accession>
<gene>
    <name evidence="2" type="ORF">BXP70_08340</name>
</gene>
<evidence type="ECO:0000313" key="3">
    <source>
        <dbReference type="Proteomes" id="UP000194873"/>
    </source>
</evidence>
<dbReference type="InterPro" id="IPR014914">
    <property type="entry name" value="RES_dom"/>
</dbReference>
<evidence type="ECO:0000313" key="2">
    <source>
        <dbReference type="EMBL" id="OUJ74757.1"/>
    </source>
</evidence>
<protein>
    <recommendedName>
        <fullName evidence="1">RES domain-containing protein</fullName>
    </recommendedName>
</protein>
<name>A0A243WGX2_9BACT</name>
<sequence length="150" mass="17219">MRLYRLGKHPYILDITGQGGLFHNGRWHEQGTRILYTSEHLSLAKLEVLANASTLPKNYFALTLEVPTDATVKTVAVTDLPPNWAAMPYPQELALITREWIEQAQYWLMRVPSAHSPTEWNYLFNPLHPAHAQLKVISVEPHPFDPRLKN</sequence>
<proteinExistence type="predicted"/>
<dbReference type="Pfam" id="PF08808">
    <property type="entry name" value="RES"/>
    <property type="match status" value="1"/>
</dbReference>
<reference evidence="2 3" key="1">
    <citation type="submission" date="2017-01" db="EMBL/GenBank/DDBJ databases">
        <title>A new Hymenobacter.</title>
        <authorList>
            <person name="Liang Y."/>
            <person name="Feng F."/>
        </authorList>
    </citation>
    <scope>NUCLEOTIDE SEQUENCE [LARGE SCALE GENOMIC DNA]</scope>
    <source>
        <strain evidence="2">MIMBbqt21</strain>
    </source>
</reference>
<comment type="caution">
    <text evidence="2">The sequence shown here is derived from an EMBL/GenBank/DDBJ whole genome shotgun (WGS) entry which is preliminary data.</text>
</comment>
<dbReference type="OrthoDB" id="9789501at2"/>
<keyword evidence="3" id="KW-1185">Reference proteome</keyword>
<dbReference type="AlphaFoldDB" id="A0A243WGX2"/>
<dbReference type="Proteomes" id="UP000194873">
    <property type="component" value="Unassembled WGS sequence"/>
</dbReference>
<organism evidence="2 3">
    <name type="scientific">Hymenobacter crusticola</name>
    <dbReference type="NCBI Taxonomy" id="1770526"/>
    <lineage>
        <taxon>Bacteria</taxon>
        <taxon>Pseudomonadati</taxon>
        <taxon>Bacteroidota</taxon>
        <taxon>Cytophagia</taxon>
        <taxon>Cytophagales</taxon>
        <taxon>Hymenobacteraceae</taxon>
        <taxon>Hymenobacter</taxon>
    </lineage>
</organism>
<dbReference type="RefSeq" id="WP_086593564.1">
    <property type="nucleotide sequence ID" value="NZ_MTSE01000003.1"/>
</dbReference>